<name>A0AAE3ETR0_9FLAO</name>
<organism evidence="2 3">
    <name type="scientific">Cerina litoralis</name>
    <dbReference type="NCBI Taxonomy" id="2874477"/>
    <lineage>
        <taxon>Bacteria</taxon>
        <taxon>Pseudomonadati</taxon>
        <taxon>Bacteroidota</taxon>
        <taxon>Flavobacteriia</taxon>
        <taxon>Flavobacteriales</taxon>
        <taxon>Flavobacteriaceae</taxon>
        <taxon>Cerina</taxon>
    </lineage>
</organism>
<keyword evidence="1" id="KW-1133">Transmembrane helix</keyword>
<dbReference type="EMBL" id="JAIRBC010000002">
    <property type="protein sequence ID" value="MCG2459427.1"/>
    <property type="molecule type" value="Genomic_DNA"/>
</dbReference>
<evidence type="ECO:0000256" key="1">
    <source>
        <dbReference type="SAM" id="Phobius"/>
    </source>
</evidence>
<proteinExistence type="predicted"/>
<dbReference type="RefSeq" id="WP_317900576.1">
    <property type="nucleotide sequence ID" value="NZ_JAIRBC010000002.1"/>
</dbReference>
<protein>
    <submittedName>
        <fullName evidence="2">Uncharacterized protein</fullName>
    </submittedName>
</protein>
<accession>A0AAE3ETR0</accession>
<comment type="caution">
    <text evidence="2">The sequence shown here is derived from an EMBL/GenBank/DDBJ whole genome shotgun (WGS) entry which is preliminary data.</text>
</comment>
<feature type="transmembrane region" description="Helical" evidence="1">
    <location>
        <begin position="12"/>
        <end position="29"/>
    </location>
</feature>
<evidence type="ECO:0000313" key="3">
    <source>
        <dbReference type="Proteomes" id="UP001200642"/>
    </source>
</evidence>
<reference evidence="2" key="1">
    <citation type="submission" date="2023-02" db="EMBL/GenBank/DDBJ databases">
        <title>Genome of Flavobacteriaceae gen. nov. sp. strain F89.</title>
        <authorList>
            <person name="Wang Y."/>
        </authorList>
    </citation>
    <scope>NUCLEOTIDE SEQUENCE</scope>
    <source>
        <strain evidence="2">F89</strain>
    </source>
</reference>
<dbReference type="AlphaFoldDB" id="A0AAE3ETR0"/>
<keyword evidence="3" id="KW-1185">Reference proteome</keyword>
<gene>
    <name evidence="2" type="ORF">K8352_01550</name>
</gene>
<evidence type="ECO:0000313" key="2">
    <source>
        <dbReference type="EMBL" id="MCG2459427.1"/>
    </source>
</evidence>
<sequence>MQKLLYRIGNVFGVLSWVLFTFLLFHMVGTESPSPSGDVLESSFNGRHNVYSATTVKLFGNATQIEGYSTNFFNPTFPEFKTSWAGYRSRIKVTEELFKTGYRQYNNLSKHLLVNYRKSDLIFPFHYYW</sequence>
<keyword evidence="1" id="KW-0812">Transmembrane</keyword>
<dbReference type="Proteomes" id="UP001200642">
    <property type="component" value="Unassembled WGS sequence"/>
</dbReference>
<keyword evidence="1" id="KW-0472">Membrane</keyword>